<comment type="subcellular location">
    <subcellularLocation>
        <location evidence="1">Cell membrane</location>
        <topology evidence="1">Multi-pass membrane protein</topology>
    </subcellularLocation>
</comment>
<keyword evidence="6 7" id="KW-0472">Membrane</keyword>
<feature type="transmembrane region" description="Helical" evidence="7">
    <location>
        <begin position="394"/>
        <end position="417"/>
    </location>
</feature>
<evidence type="ECO:0000256" key="6">
    <source>
        <dbReference type="ARBA" id="ARBA00023136"/>
    </source>
</evidence>
<feature type="transmembrane region" description="Helical" evidence="7">
    <location>
        <begin position="79"/>
        <end position="106"/>
    </location>
</feature>
<gene>
    <name evidence="8" type="primary">lplT</name>
    <name evidence="8" type="ORF">K4H28_02270</name>
</gene>
<dbReference type="Proteomes" id="UP000825679">
    <property type="component" value="Chromosome"/>
</dbReference>
<dbReference type="Pfam" id="PF07690">
    <property type="entry name" value="MFS_1"/>
    <property type="match status" value="1"/>
</dbReference>
<reference evidence="8 9" key="1">
    <citation type="submission" date="2021-08" db="EMBL/GenBank/DDBJ databases">
        <title>complete genome sequencing of Deefgea sp. D25.</title>
        <authorList>
            <person name="Bae J.-W."/>
            <person name="Gim D.-H."/>
        </authorList>
    </citation>
    <scope>NUCLEOTIDE SEQUENCE [LARGE SCALE GENOMIC DNA]</scope>
    <source>
        <strain evidence="8 9">D25</strain>
    </source>
</reference>
<keyword evidence="3" id="KW-1003">Cell membrane</keyword>
<feature type="transmembrane region" description="Helical" evidence="7">
    <location>
        <begin position="262"/>
        <end position="281"/>
    </location>
</feature>
<keyword evidence="4 7" id="KW-0812">Transmembrane</keyword>
<feature type="transmembrane region" description="Helical" evidence="7">
    <location>
        <begin position="127"/>
        <end position="147"/>
    </location>
</feature>
<dbReference type="Gene3D" id="1.20.1250.20">
    <property type="entry name" value="MFS general substrate transporter like domains"/>
    <property type="match status" value="1"/>
</dbReference>
<protein>
    <submittedName>
        <fullName evidence="8">Lysophospholipid transporter LplT</fullName>
    </submittedName>
</protein>
<evidence type="ECO:0000256" key="3">
    <source>
        <dbReference type="ARBA" id="ARBA00022475"/>
    </source>
</evidence>
<feature type="transmembrane region" description="Helical" evidence="7">
    <location>
        <begin position="312"/>
        <end position="334"/>
    </location>
</feature>
<dbReference type="PANTHER" id="PTHR43266">
    <property type="entry name" value="MACROLIDE-EFFLUX PROTEIN"/>
    <property type="match status" value="1"/>
</dbReference>
<feature type="transmembrane region" description="Helical" evidence="7">
    <location>
        <begin position="167"/>
        <end position="185"/>
    </location>
</feature>
<sequence>MDRGFFKILGAQFFSALADNALFFAALALLKERHAPEWHLSMLLWCFTVSYVVIAPYAGSFADSMHKGQAMMLCNGIKLIGCLGMLFGLPPILAYAIVGFGAAAYSPAKYGIVTEYLPHEKLVEANGWLEGATVFAIILGTIIGGYLSGASIKKWLEANTLTQDLSSTQFAIVIITLLYIIAAIINSKIPKLKTRLKPFHISPVHQAKEFAWCLKRLWRDPQGQASLAITTLFWGAGATMRLVVLNWAILWLAIDLETATRLIAIVAIGIAIGAVAAGRWVPLNRAFSVMPAGIGMGVLVICMLWVNQISVAALLMLLIGALSGFFVVPLNAILQHRGHQLMGAGHSIAVQNFNENLGILAMVGIHALMVKYLSTQLPENSSALLIVQYAAHGIPPMQAIIIGFGVLVIVCMASIMLRYHCKLKYQVAPNDKA</sequence>
<dbReference type="InterPro" id="IPR011701">
    <property type="entry name" value="MFS"/>
</dbReference>
<feature type="transmembrane region" description="Helical" evidence="7">
    <location>
        <begin position="6"/>
        <end position="30"/>
    </location>
</feature>
<dbReference type="NCBIfam" id="NF008397">
    <property type="entry name" value="PRK11195.1"/>
    <property type="match status" value="1"/>
</dbReference>
<dbReference type="EMBL" id="CP081150">
    <property type="protein sequence ID" value="QZA79403.1"/>
    <property type="molecule type" value="Genomic_DNA"/>
</dbReference>
<evidence type="ECO:0000313" key="8">
    <source>
        <dbReference type="EMBL" id="QZA79403.1"/>
    </source>
</evidence>
<dbReference type="PANTHER" id="PTHR43266:SF2">
    <property type="entry name" value="MAJOR FACILITATOR SUPERFAMILY (MFS) PROFILE DOMAIN-CONTAINING PROTEIN"/>
    <property type="match status" value="1"/>
</dbReference>
<evidence type="ECO:0000256" key="4">
    <source>
        <dbReference type="ARBA" id="ARBA00022692"/>
    </source>
</evidence>
<name>A0ABX8ZE67_9NEIS</name>
<feature type="transmembrane region" description="Helical" evidence="7">
    <location>
        <begin position="225"/>
        <end position="250"/>
    </location>
</feature>
<proteinExistence type="predicted"/>
<keyword evidence="5 7" id="KW-1133">Transmembrane helix</keyword>
<keyword evidence="9" id="KW-1185">Reference proteome</keyword>
<organism evidence="8 9">
    <name type="scientific">Deefgea tanakiae</name>
    <dbReference type="NCBI Taxonomy" id="2865840"/>
    <lineage>
        <taxon>Bacteria</taxon>
        <taxon>Pseudomonadati</taxon>
        <taxon>Pseudomonadota</taxon>
        <taxon>Betaproteobacteria</taxon>
        <taxon>Neisseriales</taxon>
        <taxon>Chitinibacteraceae</taxon>
        <taxon>Deefgea</taxon>
    </lineage>
</organism>
<keyword evidence="2" id="KW-0813">Transport</keyword>
<feature type="transmembrane region" description="Helical" evidence="7">
    <location>
        <begin position="288"/>
        <end position="306"/>
    </location>
</feature>
<evidence type="ECO:0000256" key="5">
    <source>
        <dbReference type="ARBA" id="ARBA00022989"/>
    </source>
</evidence>
<evidence type="ECO:0000313" key="9">
    <source>
        <dbReference type="Proteomes" id="UP000825679"/>
    </source>
</evidence>
<evidence type="ECO:0000256" key="1">
    <source>
        <dbReference type="ARBA" id="ARBA00004651"/>
    </source>
</evidence>
<dbReference type="InterPro" id="IPR036259">
    <property type="entry name" value="MFS_trans_sf"/>
</dbReference>
<evidence type="ECO:0000256" key="2">
    <source>
        <dbReference type="ARBA" id="ARBA00022448"/>
    </source>
</evidence>
<evidence type="ECO:0000256" key="7">
    <source>
        <dbReference type="SAM" id="Phobius"/>
    </source>
</evidence>
<dbReference type="SUPFAM" id="SSF103473">
    <property type="entry name" value="MFS general substrate transporter"/>
    <property type="match status" value="1"/>
</dbReference>
<feature type="transmembrane region" description="Helical" evidence="7">
    <location>
        <begin position="42"/>
        <end position="59"/>
    </location>
</feature>
<accession>A0ABX8ZE67</accession>